<dbReference type="Gene3D" id="3.40.50.1820">
    <property type="entry name" value="alpha/beta hydrolase"/>
    <property type="match status" value="1"/>
</dbReference>
<feature type="signal peptide" evidence="1">
    <location>
        <begin position="1"/>
        <end position="17"/>
    </location>
</feature>
<evidence type="ECO:0000256" key="1">
    <source>
        <dbReference type="SAM" id="SignalP"/>
    </source>
</evidence>
<sequence length="710" mass="76480">MLLLIVLSSLCTLAARAETRLQGSLPDQLGRFQIDRPAGWQSGDRLIIYNHGFDLRPPDPTGAPATAPDEEVRQAWLQQGYALAAGSYAQGGWAMFNLERAQLALLAEVDQLIGTPGEIIVFGGSLGGLVSLKTAEFLHAAGRPAAGVLAACPVAGGARTWDQALDVRLLFDAVCPASPLPGGAEPLPWLLNLSDIPSSLSNIDDPDALLTLANAANRIRQCTGLFQPAIFDTEAQRQRKARLKALIGVNSDDFLKIQLSYALYALSDLVRQPGKLNGFHGLGNASIDYGDADANQLIRRVERDQLAAVKLGAVSDLTGRWGATKVLAVHTDGDQLVFPEHLDALLQASGQATSSAVSAVVREAAPSHCGFSRAELLAAFSSLRDWIDSEQRPTVAELQSRCQAGAGSERCAYDADYQVAPLSSRIRARPATDDQVNADHSGAWFDPAFDGEGWIVEVLPGGLDATVTWYTYPDSGSDDQQAWIVGRGRISADGIHVADAYRYRGARFGAEFDPAAVQGQRWGELTLAFDRCGEGDGPYGQGSLRYRRADGQLGERSLIQLTVNARTPSHCLVFIQPPQPSAESRYSGSWFRGPAAPGEGIQFQVDDLGRGVLIWYSYDPQGRPAWMIGAAEREVSAGRWRFSLQRPRGTGFGDEMTPADVQRLPWGEAELEFSSCDQAVLRWTPSEPGWAAGEQSLVRLTLPAGNADCE</sequence>
<dbReference type="EMBL" id="JACYTR010000079">
    <property type="protein sequence ID" value="MBD8528058.1"/>
    <property type="molecule type" value="Genomic_DNA"/>
</dbReference>
<gene>
    <name evidence="2" type="ORF">IFO71_20105</name>
</gene>
<name>A0AAW3ZQ31_9GAMM</name>
<organism evidence="2 3">
    <name type="scientific">Pseudomarimonas arenosa</name>
    <dbReference type="NCBI Taxonomy" id="2774145"/>
    <lineage>
        <taxon>Bacteria</taxon>
        <taxon>Pseudomonadati</taxon>
        <taxon>Pseudomonadota</taxon>
        <taxon>Gammaproteobacteria</taxon>
        <taxon>Lysobacterales</taxon>
        <taxon>Lysobacteraceae</taxon>
        <taxon>Pseudomarimonas</taxon>
    </lineage>
</organism>
<protein>
    <submittedName>
        <fullName evidence="2">Uncharacterized protein</fullName>
    </submittedName>
</protein>
<proteinExistence type="predicted"/>
<dbReference type="AlphaFoldDB" id="A0AAW3ZQ31"/>
<feature type="chain" id="PRO_5043509503" evidence="1">
    <location>
        <begin position="18"/>
        <end position="710"/>
    </location>
</feature>
<dbReference type="Proteomes" id="UP000613768">
    <property type="component" value="Unassembled WGS sequence"/>
</dbReference>
<accession>A0AAW3ZQ31</accession>
<dbReference type="RefSeq" id="WP_192031478.1">
    <property type="nucleotide sequence ID" value="NZ_JACYTR010000079.1"/>
</dbReference>
<reference evidence="2 3" key="1">
    <citation type="submission" date="2020-09" db="EMBL/GenBank/DDBJ databases">
        <title>Pseudoxanthomonas sp. CAU 1598 isolated from sand of Yaerae Beach.</title>
        <authorList>
            <person name="Kim W."/>
        </authorList>
    </citation>
    <scope>NUCLEOTIDE SEQUENCE [LARGE SCALE GENOMIC DNA]</scope>
    <source>
        <strain evidence="2 3">CAU 1598</strain>
    </source>
</reference>
<evidence type="ECO:0000313" key="2">
    <source>
        <dbReference type="EMBL" id="MBD8528058.1"/>
    </source>
</evidence>
<keyword evidence="3" id="KW-1185">Reference proteome</keyword>
<keyword evidence="1" id="KW-0732">Signal</keyword>
<evidence type="ECO:0000313" key="3">
    <source>
        <dbReference type="Proteomes" id="UP000613768"/>
    </source>
</evidence>
<dbReference type="SUPFAM" id="SSF53474">
    <property type="entry name" value="alpha/beta-Hydrolases"/>
    <property type="match status" value="1"/>
</dbReference>
<comment type="caution">
    <text evidence="2">The sequence shown here is derived from an EMBL/GenBank/DDBJ whole genome shotgun (WGS) entry which is preliminary data.</text>
</comment>
<dbReference type="InterPro" id="IPR029058">
    <property type="entry name" value="AB_hydrolase_fold"/>
</dbReference>